<accession>A0ABQ1WG81</accession>
<evidence type="ECO:0000313" key="10">
    <source>
        <dbReference type="Proteomes" id="UP000605733"/>
    </source>
</evidence>
<evidence type="ECO:0000256" key="6">
    <source>
        <dbReference type="ARBA" id="ARBA00022884"/>
    </source>
</evidence>
<keyword evidence="2 7" id="KW-0819">tRNA processing</keyword>
<dbReference type="InterPro" id="IPR014721">
    <property type="entry name" value="Ribsml_uS5_D2-typ_fold_subgr"/>
</dbReference>
<evidence type="ECO:0000256" key="8">
    <source>
        <dbReference type="NCBIfam" id="TIGR00188"/>
    </source>
</evidence>
<comment type="function">
    <text evidence="1 7">RNaseP catalyzes the removal of the 5'-leader sequence from pre-tRNA to produce the mature 5'-terminus. It can also cleave other RNA substrates such as 4.5S RNA. The protein component plays an auxiliary but essential role in vivo by binding to the 5'-leader sequence and broadening the substrate specificity of the ribozyme.</text>
</comment>
<dbReference type="PROSITE" id="PS00648">
    <property type="entry name" value="RIBONUCLEASE_P"/>
    <property type="match status" value="1"/>
</dbReference>
<keyword evidence="4 7" id="KW-0255">Endonuclease</keyword>
<dbReference type="NCBIfam" id="TIGR00188">
    <property type="entry name" value="rnpA"/>
    <property type="match status" value="1"/>
</dbReference>
<dbReference type="Pfam" id="PF00825">
    <property type="entry name" value="Ribonuclease_P"/>
    <property type="match status" value="1"/>
</dbReference>
<dbReference type="PANTHER" id="PTHR33992">
    <property type="entry name" value="RIBONUCLEASE P PROTEIN COMPONENT"/>
    <property type="match status" value="1"/>
</dbReference>
<keyword evidence="5 7" id="KW-0378">Hydrolase</keyword>
<dbReference type="SUPFAM" id="SSF54211">
    <property type="entry name" value="Ribosomal protein S5 domain 2-like"/>
    <property type="match status" value="1"/>
</dbReference>
<dbReference type="EC" id="3.1.26.5" evidence="7 8"/>
<comment type="catalytic activity">
    <reaction evidence="7">
        <text>Endonucleolytic cleavage of RNA, removing 5'-extranucleotides from tRNA precursor.</text>
        <dbReference type="EC" id="3.1.26.5"/>
    </reaction>
</comment>
<evidence type="ECO:0000256" key="1">
    <source>
        <dbReference type="ARBA" id="ARBA00002663"/>
    </source>
</evidence>
<evidence type="ECO:0000256" key="5">
    <source>
        <dbReference type="ARBA" id="ARBA00022801"/>
    </source>
</evidence>
<dbReference type="HAMAP" id="MF_00227">
    <property type="entry name" value="RNase_P"/>
    <property type="match status" value="1"/>
</dbReference>
<comment type="caution">
    <text evidence="9">The sequence shown here is derived from an EMBL/GenBank/DDBJ whole genome shotgun (WGS) entry which is preliminary data.</text>
</comment>
<evidence type="ECO:0000256" key="2">
    <source>
        <dbReference type="ARBA" id="ARBA00022694"/>
    </source>
</evidence>
<name>A0ABQ1WG81_9FLAO</name>
<dbReference type="InterPro" id="IPR000100">
    <property type="entry name" value="RNase_P"/>
</dbReference>
<comment type="subunit">
    <text evidence="7">Consists of a catalytic RNA component (M1 or rnpB) and a protein subunit.</text>
</comment>
<evidence type="ECO:0000256" key="3">
    <source>
        <dbReference type="ARBA" id="ARBA00022722"/>
    </source>
</evidence>
<keyword evidence="6 7" id="KW-0694">RNA-binding</keyword>
<organism evidence="9 10">
    <name type="scientific">Christiangramia forsetii</name>
    <dbReference type="NCBI Taxonomy" id="411153"/>
    <lineage>
        <taxon>Bacteria</taxon>
        <taxon>Pseudomonadati</taxon>
        <taxon>Bacteroidota</taxon>
        <taxon>Flavobacteriia</taxon>
        <taxon>Flavobacteriales</taxon>
        <taxon>Flavobacteriaceae</taxon>
        <taxon>Christiangramia</taxon>
    </lineage>
</organism>
<proteinExistence type="inferred from homology"/>
<keyword evidence="3 7" id="KW-0540">Nuclease</keyword>
<sequence length="130" mass="15514">MDESFGKSQKLKSKKLIDQLFVEGKNIKSYPLKLVYIPINNSENPELRTGVSVPKKLVKTAVKRNRIKRLMREVYRKNKYLVTKDLVSSYAFMFIHISREEMTYEKLEQSMIKILERFREKIHTDEKTNQ</sequence>
<dbReference type="PANTHER" id="PTHR33992:SF1">
    <property type="entry name" value="RIBONUCLEASE P PROTEIN COMPONENT"/>
    <property type="match status" value="1"/>
</dbReference>
<dbReference type="Proteomes" id="UP000605733">
    <property type="component" value="Unassembled WGS sequence"/>
</dbReference>
<dbReference type="InterPro" id="IPR020568">
    <property type="entry name" value="Ribosomal_Su5_D2-typ_SF"/>
</dbReference>
<evidence type="ECO:0000256" key="7">
    <source>
        <dbReference type="HAMAP-Rule" id="MF_00227"/>
    </source>
</evidence>
<gene>
    <name evidence="7 9" type="primary">rnpA</name>
    <name evidence="9" type="ORF">GCM10011532_11980</name>
</gene>
<dbReference type="RefSeq" id="WP_011711161.1">
    <property type="nucleotide sequence ID" value="NZ_BMIX01000002.1"/>
</dbReference>
<evidence type="ECO:0000313" key="9">
    <source>
        <dbReference type="EMBL" id="GGG30091.1"/>
    </source>
</evidence>
<protein>
    <recommendedName>
        <fullName evidence="7 8">Ribonuclease P protein component</fullName>
        <shortName evidence="7">RNase P protein</shortName>
        <shortName evidence="7">RNaseP protein</shortName>
        <ecNumber evidence="7 8">3.1.26.5</ecNumber>
    </recommendedName>
    <alternativeName>
        <fullName evidence="7">Protein C5</fullName>
    </alternativeName>
</protein>
<dbReference type="Gene3D" id="3.30.230.10">
    <property type="match status" value="1"/>
</dbReference>
<dbReference type="InterPro" id="IPR020539">
    <property type="entry name" value="RNase_P_CS"/>
</dbReference>
<keyword evidence="10" id="KW-1185">Reference proteome</keyword>
<evidence type="ECO:0000256" key="4">
    <source>
        <dbReference type="ARBA" id="ARBA00022759"/>
    </source>
</evidence>
<dbReference type="EMBL" id="BMIX01000002">
    <property type="protein sequence ID" value="GGG30091.1"/>
    <property type="molecule type" value="Genomic_DNA"/>
</dbReference>
<comment type="similarity">
    <text evidence="7">Belongs to the RnpA family.</text>
</comment>
<reference evidence="10" key="1">
    <citation type="journal article" date="2019" name="Int. J. Syst. Evol. Microbiol.">
        <title>The Global Catalogue of Microorganisms (GCM) 10K type strain sequencing project: providing services to taxonomists for standard genome sequencing and annotation.</title>
        <authorList>
            <consortium name="The Broad Institute Genomics Platform"/>
            <consortium name="The Broad Institute Genome Sequencing Center for Infectious Disease"/>
            <person name="Wu L."/>
            <person name="Ma J."/>
        </authorList>
    </citation>
    <scope>NUCLEOTIDE SEQUENCE [LARGE SCALE GENOMIC DNA]</scope>
    <source>
        <strain evidence="10">CGMCC 1.15422</strain>
    </source>
</reference>